<dbReference type="InterPro" id="IPR036894">
    <property type="entry name" value="YbaB-like_sf"/>
</dbReference>
<protein>
    <submittedName>
        <fullName evidence="2">DNA-binding protein YbaB</fullName>
    </submittedName>
</protein>
<dbReference type="GO" id="GO:0003677">
    <property type="term" value="F:DNA binding"/>
    <property type="evidence" value="ECO:0007669"/>
    <property type="project" value="UniProtKB-KW"/>
</dbReference>
<evidence type="ECO:0000256" key="1">
    <source>
        <dbReference type="SAM" id="MobiDB-lite"/>
    </source>
</evidence>
<feature type="compositionally biased region" description="Polar residues" evidence="1">
    <location>
        <begin position="77"/>
        <end position="88"/>
    </location>
</feature>
<dbReference type="Gene3D" id="3.30.1310.10">
    <property type="entry name" value="Nucleoid-associated protein YbaB-like domain"/>
    <property type="match status" value="1"/>
</dbReference>
<keyword evidence="2" id="KW-0238">DNA-binding</keyword>
<dbReference type="AlphaFoldDB" id="A0A852YZH3"/>
<gene>
    <name evidence="2" type="ORF">FHR84_002724</name>
</gene>
<dbReference type="Proteomes" id="UP000548304">
    <property type="component" value="Unassembled WGS sequence"/>
</dbReference>
<comment type="caution">
    <text evidence="2">The sequence shown here is derived from an EMBL/GenBank/DDBJ whole genome shotgun (WGS) entry which is preliminary data.</text>
</comment>
<dbReference type="SUPFAM" id="SSF82607">
    <property type="entry name" value="YbaB-like"/>
    <property type="match status" value="1"/>
</dbReference>
<evidence type="ECO:0000313" key="3">
    <source>
        <dbReference type="Proteomes" id="UP000548304"/>
    </source>
</evidence>
<accession>A0A852YZH3</accession>
<dbReference type="EMBL" id="JACBYW010000004">
    <property type="protein sequence ID" value="NYH79390.1"/>
    <property type="molecule type" value="Genomic_DNA"/>
</dbReference>
<dbReference type="InterPro" id="IPR004401">
    <property type="entry name" value="YbaB/EbfC"/>
</dbReference>
<name>A0A852YZH3_9ACTN</name>
<feature type="region of interest" description="Disordered" evidence="1">
    <location>
        <begin position="35"/>
        <end position="175"/>
    </location>
</feature>
<evidence type="ECO:0000313" key="2">
    <source>
        <dbReference type="EMBL" id="NYH79390.1"/>
    </source>
</evidence>
<feature type="compositionally biased region" description="Low complexity" evidence="1">
    <location>
        <begin position="133"/>
        <end position="175"/>
    </location>
</feature>
<keyword evidence="3" id="KW-1185">Reference proteome</keyword>
<proteinExistence type="predicted"/>
<dbReference type="RefSeq" id="WP_343075265.1">
    <property type="nucleotide sequence ID" value="NZ_JACBYW010000004.1"/>
</dbReference>
<reference evidence="2 3" key="1">
    <citation type="submission" date="2020-07" db="EMBL/GenBank/DDBJ databases">
        <title>Genomic Encyclopedia of Type Strains, Phase III (KMG-III): the genomes of soil and plant-associated and newly described type strains.</title>
        <authorList>
            <person name="Whitman W."/>
        </authorList>
    </citation>
    <scope>NUCLEOTIDE SEQUENCE [LARGE SCALE GENOMIC DNA]</scope>
    <source>
        <strain evidence="2 3">CECT 8576</strain>
    </source>
</reference>
<dbReference type="Pfam" id="PF02575">
    <property type="entry name" value="YbaB_DNA_bd"/>
    <property type="match status" value="1"/>
</dbReference>
<sequence>MGRTPSDPDEMLAGFRKQIEDKMQQAERIKEAATAVRAESSNKDGSVRVTVDQNGNMSDLELTDGALRRRPDELSSEIMSTARSARTQLSERMREAMEPVLGSDTETLESVLSGVRDRFPGDSEEPAERGAASKSSPRSSRSSNRYCPRSTKPCSPVRSSGSRSRTGPGTVRWRT</sequence>
<organism evidence="2 3">
    <name type="scientific">Actinopolyspora biskrensis</name>
    <dbReference type="NCBI Taxonomy" id="1470178"/>
    <lineage>
        <taxon>Bacteria</taxon>
        <taxon>Bacillati</taxon>
        <taxon>Actinomycetota</taxon>
        <taxon>Actinomycetes</taxon>
        <taxon>Actinopolysporales</taxon>
        <taxon>Actinopolysporaceae</taxon>
        <taxon>Actinopolyspora</taxon>
    </lineage>
</organism>